<evidence type="ECO:0000313" key="2">
    <source>
        <dbReference type="Proteomes" id="UP000237819"/>
    </source>
</evidence>
<evidence type="ECO:0000313" key="1">
    <source>
        <dbReference type="EMBL" id="PQO46008.1"/>
    </source>
</evidence>
<gene>
    <name evidence="1" type="ORF">C5Y93_11765</name>
</gene>
<protein>
    <recommendedName>
        <fullName evidence="3">Tetratricopeptide repeat protein</fullName>
    </recommendedName>
</protein>
<name>A0A2S8GNK7_9BACT</name>
<dbReference type="EMBL" id="PUHZ01000012">
    <property type="protein sequence ID" value="PQO46008.1"/>
    <property type="molecule type" value="Genomic_DNA"/>
</dbReference>
<sequence length="151" mass="17030">MASWSALPPATKRLFQLAAENWEHSEVASQFVERALEQSDDMETLVSAYRYFFYKSQPTRALQLAEQVLARLRADNQLPTAWEDLQPILSNHQQSPAARLYLTAYAATALLKAQLGDYESAKTIAARVSELDTRREFCATTVHEVLLNPGE</sequence>
<proteinExistence type="predicted"/>
<comment type="caution">
    <text evidence="1">The sequence shown here is derived from an EMBL/GenBank/DDBJ whole genome shotgun (WGS) entry which is preliminary data.</text>
</comment>
<dbReference type="Proteomes" id="UP000237819">
    <property type="component" value="Unassembled WGS sequence"/>
</dbReference>
<accession>A0A2S8GNK7</accession>
<evidence type="ECO:0008006" key="3">
    <source>
        <dbReference type="Google" id="ProtNLM"/>
    </source>
</evidence>
<organism evidence="1 2">
    <name type="scientific">Blastopirellula marina</name>
    <dbReference type="NCBI Taxonomy" id="124"/>
    <lineage>
        <taxon>Bacteria</taxon>
        <taxon>Pseudomonadati</taxon>
        <taxon>Planctomycetota</taxon>
        <taxon>Planctomycetia</taxon>
        <taxon>Pirellulales</taxon>
        <taxon>Pirellulaceae</taxon>
        <taxon>Blastopirellula</taxon>
    </lineage>
</organism>
<dbReference type="OrthoDB" id="511267at2"/>
<reference evidence="1 2" key="1">
    <citation type="submission" date="2018-02" db="EMBL/GenBank/DDBJ databases">
        <title>Comparative genomes isolates from brazilian mangrove.</title>
        <authorList>
            <person name="Araujo J.E."/>
            <person name="Taketani R.G."/>
            <person name="Silva M.C.P."/>
            <person name="Loureco M.V."/>
            <person name="Andreote F.D."/>
        </authorList>
    </citation>
    <scope>NUCLEOTIDE SEQUENCE [LARGE SCALE GENOMIC DNA]</scope>
    <source>
        <strain evidence="1 2">Nap-Phe MGV</strain>
    </source>
</reference>
<dbReference type="AlphaFoldDB" id="A0A2S8GNK7"/>